<dbReference type="SUPFAM" id="SSF48065">
    <property type="entry name" value="DBL homology domain (DH-domain)"/>
    <property type="match status" value="1"/>
</dbReference>
<reference evidence="2 3" key="1">
    <citation type="submission" date="2016-05" db="EMBL/GenBank/DDBJ databases">
        <title>First whole genome sequencing of Entamoeba histolytica HM1:IMSS-clone-6.</title>
        <authorList>
            <person name="Mukherjee Avik.K."/>
            <person name="Izumyama S."/>
            <person name="Nakada-Tsukui K."/>
            <person name="Nozaki T."/>
        </authorList>
    </citation>
    <scope>NUCLEOTIDE SEQUENCE [LARGE SCALE GENOMIC DNA]</scope>
    <source>
        <strain evidence="2 3">HM1:IMSS clone 6</strain>
    </source>
</reference>
<dbReference type="PROSITE" id="PS50010">
    <property type="entry name" value="DH_2"/>
    <property type="match status" value="1"/>
</dbReference>
<dbReference type="SMART" id="SM00325">
    <property type="entry name" value="RhoGEF"/>
    <property type="match status" value="1"/>
</dbReference>
<organism evidence="2 3">
    <name type="scientific">Entamoeba histolytica</name>
    <dbReference type="NCBI Taxonomy" id="5759"/>
    <lineage>
        <taxon>Eukaryota</taxon>
        <taxon>Amoebozoa</taxon>
        <taxon>Evosea</taxon>
        <taxon>Archamoebae</taxon>
        <taxon>Mastigamoebida</taxon>
        <taxon>Entamoebidae</taxon>
        <taxon>Entamoeba</taxon>
    </lineage>
</organism>
<dbReference type="VEuPathDB" id="AmoebaDB:EHI_138390"/>
<dbReference type="OMA" id="GHICKSP"/>
<dbReference type="GO" id="GO:0005085">
    <property type="term" value="F:guanyl-nucleotide exchange factor activity"/>
    <property type="evidence" value="ECO:0007669"/>
    <property type="project" value="InterPro"/>
</dbReference>
<evidence type="ECO:0000259" key="1">
    <source>
        <dbReference type="PROSITE" id="PS50010"/>
    </source>
</evidence>
<dbReference type="VEuPathDB" id="AmoebaDB:KM1_022670"/>
<dbReference type="Pfam" id="PF00621">
    <property type="entry name" value="RhoGEF"/>
    <property type="match status" value="1"/>
</dbReference>
<dbReference type="EMBL" id="BDEQ01000001">
    <property type="protein sequence ID" value="GAT95879.1"/>
    <property type="molecule type" value="Genomic_DNA"/>
</dbReference>
<dbReference type="VEuPathDB" id="AmoebaDB:EHI8A_166180"/>
<evidence type="ECO:0000313" key="3">
    <source>
        <dbReference type="Proteomes" id="UP000078387"/>
    </source>
</evidence>
<dbReference type="VEuPathDB" id="AmoebaDB:EHI7A_147540"/>
<name>A0A5K1U7C6_ENTHI</name>
<dbReference type="AlphaFoldDB" id="A0A5K1U7C6"/>
<gene>
    <name evidence="2" type="ORF">CL6EHI_138390</name>
</gene>
<dbReference type="InterPro" id="IPR035899">
    <property type="entry name" value="DBL_dom_sf"/>
</dbReference>
<dbReference type="Proteomes" id="UP000078387">
    <property type="component" value="Unassembled WGS sequence"/>
</dbReference>
<protein>
    <submittedName>
        <fullName evidence="2">Rho guanine nucleotide exchange factor putative</fullName>
    </submittedName>
</protein>
<sequence length="489" mass="57483">MQSQQQPPLCLIFPYSPPHFSYSLDARKWTKKMLLDQLQKMGEYGLAYRCYLNEIEANQFFHIDKQFYEKYSKKMRLDLVWIERINKISNKIIENTAACVIQKAVRSMLYSKEEKRYLYCGNVVKEFITTESTYCEQLGVVENLIHQPLIKQEKPLLTPEQMKLIFGGVSVIYGVNTALLENLREKLSVYTQNSRFGRIVLTFTPLLRVYSDYCQIYPQINQLVSSMKVPHPFGTFYKLQMKQAPEHLQGFDLLSLLITPIQRLPRYRLLLKDLLKHLRPSDVDYEDVKKALDEIEKVTSFVNTQSKKQENMEKVVNLYSQIRGIPEDIQLIQPGRELINSTSVLMKQKYVQLIDNGREIKVLTIPSFNQMKKEPNNLLMKTPTITSNFIEKEIQVDLILFTDIILFVEKSKTLFFGEALQFKLVINIGDATIFRNSNEIQICYSEEIVKLTFTNKENEDLWYNILNDTFIHCHDVLQNLQQRRKSLRY</sequence>
<dbReference type="InterPro" id="IPR051092">
    <property type="entry name" value="FYVE_RhoGEF_PH"/>
</dbReference>
<dbReference type="GO" id="GO:0005737">
    <property type="term" value="C:cytoplasm"/>
    <property type="evidence" value="ECO:0007669"/>
    <property type="project" value="TreeGrafter"/>
</dbReference>
<feature type="domain" description="DH" evidence="1">
    <location>
        <begin position="119"/>
        <end position="305"/>
    </location>
</feature>
<comment type="caution">
    <text evidence="2">The sequence shown here is derived from an EMBL/GenBank/DDBJ whole genome shotgun (WGS) entry which is preliminary data.</text>
</comment>
<dbReference type="PANTHER" id="PTHR12673:SF159">
    <property type="entry name" value="LD03170P"/>
    <property type="match status" value="1"/>
</dbReference>
<dbReference type="PANTHER" id="PTHR12673">
    <property type="entry name" value="FACIOGENITAL DYSPLASIA PROTEIN"/>
    <property type="match status" value="1"/>
</dbReference>
<accession>A0A5K1U7C6</accession>
<dbReference type="InterPro" id="IPR000219">
    <property type="entry name" value="DH_dom"/>
</dbReference>
<dbReference type="VEuPathDB" id="AmoebaDB:EHI5A_185810"/>
<proteinExistence type="predicted"/>
<dbReference type="Gene3D" id="1.20.900.10">
    <property type="entry name" value="Dbl homology (DH) domain"/>
    <property type="match status" value="1"/>
</dbReference>
<evidence type="ECO:0000313" key="2">
    <source>
        <dbReference type="EMBL" id="GAT95879.1"/>
    </source>
</evidence>